<sequence>MTDVLVHADFDGDRRPDVVTRTHHGERADVVALYPAASGRAGNRPLITFSTAVFLP</sequence>
<dbReference type="AlphaFoldDB" id="B5HEF1"/>
<dbReference type="Proteomes" id="UP000002805">
    <property type="component" value="Chromosome"/>
</dbReference>
<proteinExistence type="predicted"/>
<accession>B5HEF1</accession>
<keyword evidence="2" id="KW-1185">Reference proteome</keyword>
<protein>
    <submittedName>
        <fullName evidence="1">FG-GAP repeat-containing protein</fullName>
    </submittedName>
</protein>
<reference evidence="2" key="2">
    <citation type="submission" date="2009-10" db="EMBL/GenBank/DDBJ databases">
        <title>The genome sequence of Streptomyces pristinaespiralis strain ATCC 25486.</title>
        <authorList>
            <consortium name="The Broad Institute Genome Sequencing Platform"/>
            <consortium name="Broad Institute Microbial Sequencing Center"/>
            <person name="Fischbach M."/>
            <person name="Godfrey P."/>
            <person name="Ward D."/>
            <person name="Young S."/>
            <person name="Zeng Q."/>
            <person name="Koehrsen M."/>
            <person name="Alvarado L."/>
            <person name="Berlin A.M."/>
            <person name="Bochicchio J."/>
            <person name="Borenstein D."/>
            <person name="Chapman S.B."/>
            <person name="Chen Z."/>
            <person name="Engels R."/>
            <person name="Freedman E."/>
            <person name="Gellesch M."/>
            <person name="Goldberg J."/>
            <person name="Griggs A."/>
            <person name="Gujja S."/>
            <person name="Heilman E.R."/>
            <person name="Heiman D.I."/>
            <person name="Hepburn T.A."/>
            <person name="Howarth C."/>
            <person name="Jen D."/>
            <person name="Larson L."/>
            <person name="Lewis B."/>
            <person name="Mehta T."/>
            <person name="Park D."/>
            <person name="Pearson M."/>
            <person name="Richards J."/>
            <person name="Roberts A."/>
            <person name="Saif S."/>
            <person name="Shea T.D."/>
            <person name="Shenoy N."/>
            <person name="Sisk P."/>
            <person name="Stolte C."/>
            <person name="Sykes S.N."/>
            <person name="Thomson T."/>
            <person name="Walk T."/>
            <person name="White J."/>
            <person name="Yandava C."/>
            <person name="Straight P."/>
            <person name="Clardy J."/>
            <person name="Hung D."/>
            <person name="Kolter R."/>
            <person name="Mekalanos J."/>
            <person name="Walker S."/>
            <person name="Walsh C.T."/>
            <person name="Wieland-Brown L.C."/>
            <person name="Haas B."/>
            <person name="Nusbaum C."/>
            <person name="Birren B."/>
        </authorList>
    </citation>
    <scope>NUCLEOTIDE SEQUENCE [LARGE SCALE GENOMIC DNA]</scope>
    <source>
        <strain evidence="2">ATCC 25486 / DSM 40338 / CBS 914.69 / JCM 4507 / NBRC 13074 / NRRL 2958 / 5647</strain>
    </source>
</reference>
<reference evidence="2" key="1">
    <citation type="submission" date="2008-02" db="EMBL/GenBank/DDBJ databases">
        <authorList>
            <consortium name="The Broad Institute Genome Sequencing Platform"/>
            <person name="Fischbach M."/>
            <person name="Ward D."/>
            <person name="Young S."/>
            <person name="Jaffe D."/>
            <person name="Gnerre S."/>
            <person name="Berlin A."/>
            <person name="Heiman D."/>
            <person name="Hepburn T."/>
            <person name="Sykes S."/>
            <person name="Alvarado L."/>
            <person name="Kodira C.D."/>
            <person name="Straight P."/>
            <person name="Clardy J."/>
            <person name="Hung D."/>
            <person name="Kolter R."/>
            <person name="Mekalanos J."/>
            <person name="Walker S."/>
            <person name="Walsh C.T."/>
            <person name="Lander E."/>
            <person name="Galagan J."/>
            <person name="Nusbaum C."/>
            <person name="Birren B."/>
        </authorList>
    </citation>
    <scope>NUCLEOTIDE SEQUENCE [LARGE SCALE GENOMIC DNA]</scope>
    <source>
        <strain evidence="2">ATCC 25486 / DSM 40338 / CBS 914.69 / JCM 4507 / NBRC 13074 / NRRL 2958 / 5647</strain>
    </source>
</reference>
<evidence type="ECO:0000313" key="1">
    <source>
        <dbReference type="EMBL" id="EDY65212.1"/>
    </source>
</evidence>
<dbReference type="EMBL" id="CM000950">
    <property type="protein sequence ID" value="EDY65212.1"/>
    <property type="molecule type" value="Genomic_DNA"/>
</dbReference>
<organism evidence="1 2">
    <name type="scientific">Streptomyces pristinaespiralis (strain ATCC 25486 / DSM 40338 / CBS 914.69 / JCM 4507 / KCC S-0507 / NBRC 13074 / NRRL 2958 / 5647)</name>
    <dbReference type="NCBI Taxonomy" id="457429"/>
    <lineage>
        <taxon>Bacteria</taxon>
        <taxon>Bacillati</taxon>
        <taxon>Actinomycetota</taxon>
        <taxon>Actinomycetes</taxon>
        <taxon>Kitasatosporales</taxon>
        <taxon>Streptomycetaceae</taxon>
        <taxon>Streptomyces</taxon>
    </lineage>
</organism>
<gene>
    <name evidence="1" type="ORF">SSDG_03536</name>
</gene>
<dbReference type="HOGENOM" id="CLU_3012465_0_0_11"/>
<name>B5HEF1_STRE2</name>
<evidence type="ECO:0000313" key="2">
    <source>
        <dbReference type="Proteomes" id="UP000002805"/>
    </source>
</evidence>